<gene>
    <name evidence="1" type="primary">orf177</name>
</gene>
<keyword evidence="1" id="KW-0496">Mitochondrion</keyword>
<organism evidence="1">
    <name type="scientific">Cantharellus lutescens</name>
    <dbReference type="NCBI Taxonomy" id="104198"/>
    <lineage>
        <taxon>Eukaryota</taxon>
        <taxon>Fungi</taxon>
        <taxon>Dikarya</taxon>
        <taxon>Basidiomycota</taxon>
        <taxon>Agaricomycotina</taxon>
        <taxon>Agaricomycetes</taxon>
        <taxon>Cantharellales</taxon>
        <taxon>Hydnaceae</taxon>
        <taxon>Cantharellus</taxon>
    </lineage>
</organism>
<dbReference type="EMBL" id="MG602719">
    <property type="protein sequence ID" value="AWA82203.1"/>
    <property type="molecule type" value="Genomic_DNA"/>
</dbReference>
<evidence type="ECO:0000313" key="1">
    <source>
        <dbReference type="EMBL" id="AWA82203.1"/>
    </source>
</evidence>
<dbReference type="AlphaFoldDB" id="A0A2S0S4C8"/>
<reference evidence="1" key="1">
    <citation type="journal article" date="2018" name="Int. J. Biol. Macromol.">
        <title>Characterization of the mitochondrial genomes of three species in the ectomycorrhizal genus Cantharellus and phylogeny of Agaricomycetes.</title>
        <authorList>
            <person name="Li Q."/>
            <person name="Liao M."/>
            <person name="Yang M."/>
            <person name="Xiong C."/>
            <person name="Jin X."/>
            <person name="Chen Z."/>
            <person name="Huang W."/>
        </authorList>
    </citation>
    <scope>NUCLEOTIDE SEQUENCE</scope>
    <source>
        <strain evidence="1">S144</strain>
    </source>
</reference>
<proteinExistence type="predicted"/>
<dbReference type="RefSeq" id="YP_009486078.1">
    <property type="nucleotide sequence ID" value="NC_037757.1"/>
</dbReference>
<accession>A0A2S0S4C8</accession>
<protein>
    <submittedName>
        <fullName evidence="1">Uncharacterized protein</fullName>
    </submittedName>
</protein>
<dbReference type="GeneID" id="36938716"/>
<sequence>MKHINPISAWTDYSYELTNHVLTRDSLIKATNSFYSNISTQLYGQIISLQVKVKVTNGAIRTITRLINFTLSDYSKVNSVILEYWELKRDYYEVLEFDKLIFTYKIHKLDSIIKEPRIVQPTSVVSTKLKSKFGGYSLPKTMDIFQWGDILFISSDSKRALIRKHNGNSIYQIYIKD</sequence>
<geneLocation type="mitochondrion" evidence="1"/>
<name>A0A2S0S4C8_9AGAM</name>